<accession>A0ABV7K9E7</accession>
<comment type="caution">
    <text evidence="2">The sequence shown here is derived from an EMBL/GenBank/DDBJ whole genome shotgun (WGS) entry which is preliminary data.</text>
</comment>
<gene>
    <name evidence="2" type="ORF">ACFOHJ_02135</name>
</gene>
<proteinExistence type="predicted"/>
<protein>
    <submittedName>
        <fullName evidence="2">Uncharacterized protein</fullName>
    </submittedName>
</protein>
<sequence length="76" mass="7970">MAKHIAMGPDKVARSEDESLIGQTKDRVSAPAHATRDTVRENSGTITTAALLFGAVGFAIGCICGQSAAQSDRSWH</sequence>
<organism evidence="2 3">
    <name type="scientific">Aquamicrobium soli</name>
    <dbReference type="NCBI Taxonomy" id="1811518"/>
    <lineage>
        <taxon>Bacteria</taxon>
        <taxon>Pseudomonadati</taxon>
        <taxon>Pseudomonadota</taxon>
        <taxon>Alphaproteobacteria</taxon>
        <taxon>Hyphomicrobiales</taxon>
        <taxon>Phyllobacteriaceae</taxon>
        <taxon>Aquamicrobium</taxon>
    </lineage>
</organism>
<reference evidence="3" key="1">
    <citation type="journal article" date="2019" name="Int. J. Syst. Evol. Microbiol.">
        <title>The Global Catalogue of Microorganisms (GCM) 10K type strain sequencing project: providing services to taxonomists for standard genome sequencing and annotation.</title>
        <authorList>
            <consortium name="The Broad Institute Genomics Platform"/>
            <consortium name="The Broad Institute Genome Sequencing Center for Infectious Disease"/>
            <person name="Wu L."/>
            <person name="Ma J."/>
        </authorList>
    </citation>
    <scope>NUCLEOTIDE SEQUENCE [LARGE SCALE GENOMIC DNA]</scope>
    <source>
        <strain evidence="3">KCTC 52165</strain>
    </source>
</reference>
<feature type="compositionally biased region" description="Basic and acidic residues" evidence="1">
    <location>
        <begin position="24"/>
        <end position="40"/>
    </location>
</feature>
<evidence type="ECO:0000313" key="3">
    <source>
        <dbReference type="Proteomes" id="UP001595583"/>
    </source>
</evidence>
<evidence type="ECO:0000256" key="1">
    <source>
        <dbReference type="SAM" id="MobiDB-lite"/>
    </source>
</evidence>
<dbReference type="RefSeq" id="WP_378217982.1">
    <property type="nucleotide sequence ID" value="NZ_JBHRTK010000001.1"/>
</dbReference>
<dbReference type="Proteomes" id="UP001595583">
    <property type="component" value="Unassembled WGS sequence"/>
</dbReference>
<dbReference type="EMBL" id="JBHRTK010000001">
    <property type="protein sequence ID" value="MFC3204998.1"/>
    <property type="molecule type" value="Genomic_DNA"/>
</dbReference>
<keyword evidence="3" id="KW-1185">Reference proteome</keyword>
<name>A0ABV7K9E7_9HYPH</name>
<feature type="region of interest" description="Disordered" evidence="1">
    <location>
        <begin position="1"/>
        <end position="41"/>
    </location>
</feature>
<evidence type="ECO:0000313" key="2">
    <source>
        <dbReference type="EMBL" id="MFC3204998.1"/>
    </source>
</evidence>